<protein>
    <submittedName>
        <fullName evidence="1">Uncharacterized protein</fullName>
    </submittedName>
</protein>
<reference evidence="1 2" key="1">
    <citation type="submission" date="2019-06" db="EMBL/GenBank/DDBJ databases">
        <title>Sequencing the genomes of 1000 actinobacteria strains.</title>
        <authorList>
            <person name="Klenk H.-P."/>
        </authorList>
    </citation>
    <scope>NUCLEOTIDE SEQUENCE [LARGE SCALE GENOMIC DNA]</scope>
    <source>
        <strain evidence="1 2">DSM 42059</strain>
    </source>
</reference>
<accession>A0A561UWQ3</accession>
<dbReference type="Proteomes" id="UP000318186">
    <property type="component" value="Unassembled WGS sequence"/>
</dbReference>
<gene>
    <name evidence="1" type="ORF">FHX80_112227</name>
</gene>
<comment type="caution">
    <text evidence="1">The sequence shown here is derived from an EMBL/GenBank/DDBJ whole genome shotgun (WGS) entry which is preliminary data.</text>
</comment>
<evidence type="ECO:0000313" key="2">
    <source>
        <dbReference type="Proteomes" id="UP000318186"/>
    </source>
</evidence>
<organism evidence="1 2">
    <name type="scientific">Streptomyces brevispora</name>
    <dbReference type="NCBI Taxonomy" id="887462"/>
    <lineage>
        <taxon>Bacteria</taxon>
        <taxon>Bacillati</taxon>
        <taxon>Actinomycetota</taxon>
        <taxon>Actinomycetes</taxon>
        <taxon>Kitasatosporales</taxon>
        <taxon>Streptomycetaceae</taxon>
        <taxon>Streptomyces</taxon>
    </lineage>
</organism>
<name>A0A561UWQ3_9ACTN</name>
<evidence type="ECO:0000313" key="1">
    <source>
        <dbReference type="EMBL" id="TWG03790.1"/>
    </source>
</evidence>
<sequence length="68" mass="7100">MKSVVRSTAGPLAATCLDLPVGSPGGSVELFLDLYTGDEPLIPARAFMLAPAGPREQLSIPVDHRAEP</sequence>
<dbReference type="AlphaFoldDB" id="A0A561UWQ3"/>
<proteinExistence type="predicted"/>
<dbReference type="EMBL" id="VIWW01000001">
    <property type="protein sequence ID" value="TWG03790.1"/>
    <property type="molecule type" value="Genomic_DNA"/>
</dbReference>